<gene>
    <name evidence="1" type="ORF">NECAME_18153</name>
</gene>
<reference evidence="2" key="1">
    <citation type="journal article" date="2014" name="Nat. Genet.">
        <title>Genome of the human hookworm Necator americanus.</title>
        <authorList>
            <person name="Tang Y.T."/>
            <person name="Gao X."/>
            <person name="Rosa B.A."/>
            <person name="Abubucker S."/>
            <person name="Hallsworth-Pepin K."/>
            <person name="Martin J."/>
            <person name="Tyagi R."/>
            <person name="Heizer E."/>
            <person name="Zhang X."/>
            <person name="Bhonagiri-Palsikar V."/>
            <person name="Minx P."/>
            <person name="Warren W.C."/>
            <person name="Wang Q."/>
            <person name="Zhan B."/>
            <person name="Hotez P.J."/>
            <person name="Sternberg P.W."/>
            <person name="Dougall A."/>
            <person name="Gaze S.T."/>
            <person name="Mulvenna J."/>
            <person name="Sotillo J."/>
            <person name="Ranganathan S."/>
            <person name="Rabelo E.M."/>
            <person name="Wilson R.K."/>
            <person name="Felgner P.L."/>
            <person name="Bethony J."/>
            <person name="Hawdon J.M."/>
            <person name="Gasser R.B."/>
            <person name="Loukas A."/>
            <person name="Mitreva M."/>
        </authorList>
    </citation>
    <scope>NUCLEOTIDE SEQUENCE [LARGE SCALE GENOMIC DNA]</scope>
</reference>
<evidence type="ECO:0000313" key="1">
    <source>
        <dbReference type="EMBL" id="ETN79301.1"/>
    </source>
</evidence>
<evidence type="ECO:0000313" key="2">
    <source>
        <dbReference type="Proteomes" id="UP000053676"/>
    </source>
</evidence>
<keyword evidence="2" id="KW-1185">Reference proteome</keyword>
<name>W2TDQ2_NECAM</name>
<proteinExistence type="predicted"/>
<sequence>MLVSGYRRRNPVTTALWSRKAYTVLTAQDPYGPIAGTPGSTCFVDLAGLKVSPRYNVSVTAESSSLPPPSPR</sequence>
<dbReference type="EMBL" id="KI659568">
    <property type="protein sequence ID" value="ETN79301.1"/>
    <property type="molecule type" value="Genomic_DNA"/>
</dbReference>
<dbReference type="KEGG" id="nai:NECAME_18153"/>
<dbReference type="AlphaFoldDB" id="W2TDQ2"/>
<accession>W2TDQ2</accession>
<protein>
    <submittedName>
        <fullName evidence="1">Uncharacterized protein</fullName>
    </submittedName>
</protein>
<dbReference type="Proteomes" id="UP000053676">
    <property type="component" value="Unassembled WGS sequence"/>
</dbReference>
<organism evidence="1 2">
    <name type="scientific">Necator americanus</name>
    <name type="common">Human hookworm</name>
    <dbReference type="NCBI Taxonomy" id="51031"/>
    <lineage>
        <taxon>Eukaryota</taxon>
        <taxon>Metazoa</taxon>
        <taxon>Ecdysozoa</taxon>
        <taxon>Nematoda</taxon>
        <taxon>Chromadorea</taxon>
        <taxon>Rhabditida</taxon>
        <taxon>Rhabditina</taxon>
        <taxon>Rhabditomorpha</taxon>
        <taxon>Strongyloidea</taxon>
        <taxon>Ancylostomatidae</taxon>
        <taxon>Bunostominae</taxon>
        <taxon>Necator</taxon>
    </lineage>
</organism>